<gene>
    <name evidence="6" type="primary">tilS</name>
    <name evidence="8" type="ORF">GCM10009069_01990</name>
</gene>
<dbReference type="PANTHER" id="PTHR43033:SF5">
    <property type="entry name" value="TRNA(ILE)-LYSIDINE SYNTHETASE"/>
    <property type="match status" value="1"/>
</dbReference>
<dbReference type="AlphaFoldDB" id="A0A8J3CKF1"/>
<evidence type="ECO:0000256" key="4">
    <source>
        <dbReference type="ARBA" id="ARBA00022840"/>
    </source>
</evidence>
<dbReference type="InterPro" id="IPR014729">
    <property type="entry name" value="Rossmann-like_a/b/a_fold"/>
</dbReference>
<reference evidence="8" key="1">
    <citation type="journal article" date="2014" name="Int. J. Syst. Evol. Microbiol.">
        <title>Complete genome sequence of Corynebacterium casei LMG S-19264T (=DSM 44701T), isolated from a smear-ripened cheese.</title>
        <authorList>
            <consortium name="US DOE Joint Genome Institute (JGI-PGF)"/>
            <person name="Walter F."/>
            <person name="Albersmeier A."/>
            <person name="Kalinowski J."/>
            <person name="Ruckert C."/>
        </authorList>
    </citation>
    <scope>NUCLEOTIDE SEQUENCE</scope>
    <source>
        <strain evidence="8">KCTC 32513</strain>
    </source>
</reference>
<evidence type="ECO:0000256" key="2">
    <source>
        <dbReference type="ARBA" id="ARBA00022694"/>
    </source>
</evidence>
<comment type="similarity">
    <text evidence="6">Belongs to the tRNA(Ile)-lysidine synthase family.</text>
</comment>
<dbReference type="EMBL" id="BMZH01000001">
    <property type="protein sequence ID" value="GHA82438.1"/>
    <property type="molecule type" value="Genomic_DNA"/>
</dbReference>
<dbReference type="HAMAP" id="MF_01161">
    <property type="entry name" value="tRNA_Ile_lys_synt"/>
    <property type="match status" value="1"/>
</dbReference>
<dbReference type="Pfam" id="PF01171">
    <property type="entry name" value="ATP_bind_3"/>
    <property type="match status" value="1"/>
</dbReference>
<dbReference type="Proteomes" id="UP000634004">
    <property type="component" value="Unassembled WGS sequence"/>
</dbReference>
<keyword evidence="2 6" id="KW-0819">tRNA processing</keyword>
<keyword evidence="6" id="KW-0963">Cytoplasm</keyword>
<evidence type="ECO:0000256" key="1">
    <source>
        <dbReference type="ARBA" id="ARBA00022598"/>
    </source>
</evidence>
<dbReference type="GO" id="GO:0005524">
    <property type="term" value="F:ATP binding"/>
    <property type="evidence" value="ECO:0007669"/>
    <property type="project" value="UniProtKB-UniRule"/>
</dbReference>
<dbReference type="InterPro" id="IPR011063">
    <property type="entry name" value="TilS/TtcA_N"/>
</dbReference>
<dbReference type="Gene3D" id="3.40.50.620">
    <property type="entry name" value="HUPs"/>
    <property type="match status" value="1"/>
</dbReference>
<dbReference type="GO" id="GO:0005737">
    <property type="term" value="C:cytoplasm"/>
    <property type="evidence" value="ECO:0007669"/>
    <property type="project" value="UniProtKB-SubCell"/>
</dbReference>
<evidence type="ECO:0000259" key="7">
    <source>
        <dbReference type="Pfam" id="PF01171"/>
    </source>
</evidence>
<evidence type="ECO:0000256" key="5">
    <source>
        <dbReference type="ARBA" id="ARBA00048539"/>
    </source>
</evidence>
<comment type="subcellular location">
    <subcellularLocation>
        <location evidence="6">Cytoplasm</location>
    </subcellularLocation>
</comment>
<dbReference type="PANTHER" id="PTHR43033">
    <property type="entry name" value="TRNA(ILE)-LYSIDINE SYNTHASE-RELATED"/>
    <property type="match status" value="1"/>
</dbReference>
<keyword evidence="1 6" id="KW-0436">Ligase</keyword>
<keyword evidence="3 6" id="KW-0547">Nucleotide-binding</keyword>
<dbReference type="NCBIfam" id="TIGR02432">
    <property type="entry name" value="lysidine_TilS_N"/>
    <property type="match status" value="1"/>
</dbReference>
<sequence>MLSPDNQNLTEVEDRITASLPADGTSFALAFSGGGDSLALLQQLRNHAGLKAVLHVDHGLRDGSDAEAQYAAALAKSLGYDLVVLTWEPNGPTSGLQEKARQARYGLMGDYCRAHDIPALLTAHHADDQAETVLMRVKRGSGWRGAAGIWPTRYAPVWPELAGVTLYRPALDLSRDDLRAPLSDLDPINDPSNRDRTFARVRARQELADHPTLAQDMLELSDAMRRGVREGIARIQMELKGYHLTHEGQFSVPKLISAPALALIAPIIGGQSGPTQRLRIAEKLEPLASGDTVPIGAGCIGQWDGEILTLSRDPVAISGRRDRRVMPTAVPIQITPQLTVWDGRFMVSGSAGQLHPERRGQHVGFRVLYGRGVRVRNLVQDRLDAALTGM</sequence>
<proteinExistence type="inferred from homology"/>
<evidence type="ECO:0000313" key="8">
    <source>
        <dbReference type="EMBL" id="GHA82438.1"/>
    </source>
</evidence>
<comment type="catalytic activity">
    <reaction evidence="5 6">
        <text>cytidine(34) in tRNA(Ile2) + L-lysine + ATP = lysidine(34) in tRNA(Ile2) + AMP + diphosphate + H(+)</text>
        <dbReference type="Rhea" id="RHEA:43744"/>
        <dbReference type="Rhea" id="RHEA-COMP:10625"/>
        <dbReference type="Rhea" id="RHEA-COMP:10670"/>
        <dbReference type="ChEBI" id="CHEBI:15378"/>
        <dbReference type="ChEBI" id="CHEBI:30616"/>
        <dbReference type="ChEBI" id="CHEBI:32551"/>
        <dbReference type="ChEBI" id="CHEBI:33019"/>
        <dbReference type="ChEBI" id="CHEBI:82748"/>
        <dbReference type="ChEBI" id="CHEBI:83665"/>
        <dbReference type="ChEBI" id="CHEBI:456215"/>
        <dbReference type="EC" id="6.3.4.19"/>
    </reaction>
</comment>
<keyword evidence="4 6" id="KW-0067">ATP-binding</keyword>
<dbReference type="InterPro" id="IPR012795">
    <property type="entry name" value="tRNA_Ile_lys_synt_N"/>
</dbReference>
<comment type="function">
    <text evidence="6">Ligates lysine onto the cytidine present at position 34 of the AUA codon-specific tRNA(Ile) that contains the anticodon CAU, in an ATP-dependent manner. Cytidine is converted to lysidine, thus changing the amino acid specificity of the tRNA from methionine to isoleucine.</text>
</comment>
<protein>
    <recommendedName>
        <fullName evidence="6">tRNA(Ile)-lysidine synthase</fullName>
        <ecNumber evidence="6">6.3.4.19</ecNumber>
    </recommendedName>
    <alternativeName>
        <fullName evidence="6">tRNA(Ile)-2-lysyl-cytidine synthase</fullName>
    </alternativeName>
    <alternativeName>
        <fullName evidence="6">tRNA(Ile)-lysidine synthetase</fullName>
    </alternativeName>
</protein>
<reference evidence="8" key="2">
    <citation type="submission" date="2020-09" db="EMBL/GenBank/DDBJ databases">
        <authorList>
            <person name="Sun Q."/>
            <person name="Kim S."/>
        </authorList>
    </citation>
    <scope>NUCLEOTIDE SEQUENCE</scope>
    <source>
        <strain evidence="8">KCTC 32513</strain>
    </source>
</reference>
<feature type="binding site" evidence="6">
    <location>
        <begin position="32"/>
        <end position="37"/>
    </location>
    <ligand>
        <name>ATP</name>
        <dbReference type="ChEBI" id="CHEBI:30616"/>
    </ligand>
</feature>
<feature type="domain" description="tRNA(Ile)-lysidine/2-thiocytidine synthase N-terminal" evidence="7">
    <location>
        <begin position="27"/>
        <end position="206"/>
    </location>
</feature>
<accession>A0A8J3CKF1</accession>
<evidence type="ECO:0000256" key="6">
    <source>
        <dbReference type="HAMAP-Rule" id="MF_01161"/>
    </source>
</evidence>
<dbReference type="EC" id="6.3.4.19" evidence="6"/>
<dbReference type="CDD" id="cd01992">
    <property type="entry name" value="TilS_N"/>
    <property type="match status" value="1"/>
</dbReference>
<keyword evidence="9" id="KW-1185">Reference proteome</keyword>
<dbReference type="GO" id="GO:0032267">
    <property type="term" value="F:tRNA(Ile)-lysidine synthase activity"/>
    <property type="evidence" value="ECO:0007669"/>
    <property type="project" value="UniProtKB-EC"/>
</dbReference>
<dbReference type="SUPFAM" id="SSF52402">
    <property type="entry name" value="Adenine nucleotide alpha hydrolases-like"/>
    <property type="match status" value="1"/>
</dbReference>
<comment type="domain">
    <text evidence="6">The N-terminal region contains the highly conserved SGGXDS motif, predicted to be a P-loop motif involved in ATP binding.</text>
</comment>
<organism evidence="8 9">
    <name type="scientific">Algimonas arctica</name>
    <dbReference type="NCBI Taxonomy" id="1479486"/>
    <lineage>
        <taxon>Bacteria</taxon>
        <taxon>Pseudomonadati</taxon>
        <taxon>Pseudomonadota</taxon>
        <taxon>Alphaproteobacteria</taxon>
        <taxon>Maricaulales</taxon>
        <taxon>Robiginitomaculaceae</taxon>
        <taxon>Algimonas</taxon>
    </lineage>
</organism>
<evidence type="ECO:0000313" key="9">
    <source>
        <dbReference type="Proteomes" id="UP000634004"/>
    </source>
</evidence>
<evidence type="ECO:0000256" key="3">
    <source>
        <dbReference type="ARBA" id="ARBA00022741"/>
    </source>
</evidence>
<name>A0A8J3CKF1_9PROT</name>
<comment type="caution">
    <text evidence="8">The sequence shown here is derived from an EMBL/GenBank/DDBJ whole genome shotgun (WGS) entry which is preliminary data.</text>
</comment>
<dbReference type="InterPro" id="IPR012094">
    <property type="entry name" value="tRNA_Ile_lys_synt"/>
</dbReference>
<dbReference type="GO" id="GO:0006400">
    <property type="term" value="P:tRNA modification"/>
    <property type="evidence" value="ECO:0007669"/>
    <property type="project" value="UniProtKB-UniRule"/>
</dbReference>